<gene>
    <name evidence="1" type="ORF">PR048_011499</name>
</gene>
<dbReference type="Proteomes" id="UP001159363">
    <property type="component" value="Chromosome X"/>
</dbReference>
<reference evidence="1 2" key="1">
    <citation type="submission" date="2023-02" db="EMBL/GenBank/DDBJ databases">
        <title>LHISI_Scaffold_Assembly.</title>
        <authorList>
            <person name="Stuart O.P."/>
            <person name="Cleave R."/>
            <person name="Magrath M.J.L."/>
            <person name="Mikheyev A.S."/>
        </authorList>
    </citation>
    <scope>NUCLEOTIDE SEQUENCE [LARGE SCALE GENOMIC DNA]</scope>
    <source>
        <strain evidence="1">Daus_M_001</strain>
        <tissue evidence="1">Leg muscle</tissue>
    </source>
</reference>
<sequence length="157" mass="18081">MNHRLELALSDAVDEVSGVNSVFKYLWIICTSFYNNLPKNQCQLAECGVQFDQQVKKIGKVFSKRWVAISPSCIIIFLHQKMTKVEVRWSEQCTQKCIALRKFTEQTHDRDVSFIDNLKEKPETKCLEARVAIKEGNFCGVTLIENIKISAINPQHF</sequence>
<evidence type="ECO:0000313" key="1">
    <source>
        <dbReference type="EMBL" id="KAJ8885302.1"/>
    </source>
</evidence>
<keyword evidence="2" id="KW-1185">Reference proteome</keyword>
<name>A0ABQ9HLT1_9NEOP</name>
<evidence type="ECO:0000313" key="2">
    <source>
        <dbReference type="Proteomes" id="UP001159363"/>
    </source>
</evidence>
<organism evidence="1 2">
    <name type="scientific">Dryococelus australis</name>
    <dbReference type="NCBI Taxonomy" id="614101"/>
    <lineage>
        <taxon>Eukaryota</taxon>
        <taxon>Metazoa</taxon>
        <taxon>Ecdysozoa</taxon>
        <taxon>Arthropoda</taxon>
        <taxon>Hexapoda</taxon>
        <taxon>Insecta</taxon>
        <taxon>Pterygota</taxon>
        <taxon>Neoptera</taxon>
        <taxon>Polyneoptera</taxon>
        <taxon>Phasmatodea</taxon>
        <taxon>Verophasmatodea</taxon>
        <taxon>Anareolatae</taxon>
        <taxon>Phasmatidae</taxon>
        <taxon>Eurycanthinae</taxon>
        <taxon>Dryococelus</taxon>
    </lineage>
</organism>
<accession>A0ABQ9HLT1</accession>
<dbReference type="EMBL" id="JARBHB010000004">
    <property type="protein sequence ID" value="KAJ8885302.1"/>
    <property type="molecule type" value="Genomic_DNA"/>
</dbReference>
<protein>
    <submittedName>
        <fullName evidence="1">Uncharacterized protein</fullName>
    </submittedName>
</protein>
<comment type="caution">
    <text evidence="1">The sequence shown here is derived from an EMBL/GenBank/DDBJ whole genome shotgun (WGS) entry which is preliminary data.</text>
</comment>
<proteinExistence type="predicted"/>